<dbReference type="EC" id="3.5.1.2" evidence="2"/>
<comment type="catalytic activity">
    <reaction evidence="2">
        <text>beta-D-GlcNAc-(1-&gt;4)-Mur2Ac(oyl-L-Ala-gamma-D-Glu-L-Lys-D-Ala-D-Ala)-di-trans,octa-cis-undecaprenyl diphosphate + L-glutamine + ATP + H2O = beta-D-GlcNAc-(1-&gt;4)-Mur2Ac(oyl-L-Ala-D-isoglutaminyl-L-Lys-D-Ala-D-Ala)-di-trans,octa-cis-undecaprenyl diphosphate + L-glutamate + ADP + phosphate + H(+)</text>
        <dbReference type="Rhea" id="RHEA:57928"/>
        <dbReference type="ChEBI" id="CHEBI:15377"/>
        <dbReference type="ChEBI" id="CHEBI:15378"/>
        <dbReference type="ChEBI" id="CHEBI:29985"/>
        <dbReference type="ChEBI" id="CHEBI:30616"/>
        <dbReference type="ChEBI" id="CHEBI:43474"/>
        <dbReference type="ChEBI" id="CHEBI:58359"/>
        <dbReference type="ChEBI" id="CHEBI:60033"/>
        <dbReference type="ChEBI" id="CHEBI:62233"/>
        <dbReference type="ChEBI" id="CHEBI:456216"/>
        <dbReference type="EC" id="6.3.5.13"/>
    </reaction>
</comment>
<evidence type="ECO:0000313" key="4">
    <source>
        <dbReference type="EMBL" id="OGC55211.1"/>
    </source>
</evidence>
<dbReference type="SUPFAM" id="SSF52317">
    <property type="entry name" value="Class I glutamine amidotransferase-like"/>
    <property type="match status" value="1"/>
</dbReference>
<dbReference type="EC" id="6.3.5.13" evidence="2"/>
<feature type="binding site" evidence="2">
    <location>
        <position position="129"/>
    </location>
    <ligand>
        <name>substrate</name>
    </ligand>
</feature>
<feature type="active site" description="Nucleophile" evidence="2">
    <location>
        <position position="91"/>
    </location>
</feature>
<keyword evidence="2" id="KW-0573">Peptidoglycan synthesis</keyword>
<dbReference type="InterPro" id="IPR043702">
    <property type="entry name" value="Lipid_II_synth_GatD"/>
</dbReference>
<dbReference type="Pfam" id="PF07685">
    <property type="entry name" value="GATase_3"/>
    <property type="match status" value="1"/>
</dbReference>
<comment type="subunit">
    <text evidence="2">Forms a heterodimer with MurT.</text>
</comment>
<keyword evidence="2" id="KW-0961">Cell wall biogenesis/degradation</keyword>
<feature type="active site" evidence="2">
    <location>
        <position position="205"/>
    </location>
</feature>
<protein>
    <recommendedName>
        <fullName evidence="2">Lipid II isoglutaminyl synthase (glutamine-hydrolyzing) subunit GatD</fullName>
        <ecNumber evidence="2">6.3.5.13</ecNumber>
    </recommendedName>
    <alternativeName>
        <fullName evidence="2">Lipid II isoglutaminyl synthase glutaminase subunit</fullName>
        <ecNumber evidence="2">3.5.1.2</ecNumber>
    </alternativeName>
</protein>
<dbReference type="Proteomes" id="UP000176504">
    <property type="component" value="Unassembled WGS sequence"/>
</dbReference>
<accession>A0A1F4VDA9</accession>
<evidence type="ECO:0000313" key="5">
    <source>
        <dbReference type="Proteomes" id="UP000176504"/>
    </source>
</evidence>
<dbReference type="GO" id="GO:0140282">
    <property type="term" value="F:carbon-nitrogen ligase activity on lipid II"/>
    <property type="evidence" value="ECO:0007669"/>
    <property type="project" value="UniProtKB-UniRule"/>
</dbReference>
<name>A0A1F4VDA9_UNCKA</name>
<dbReference type="GO" id="GO:0071555">
    <property type="term" value="P:cell wall organization"/>
    <property type="evidence" value="ECO:0007669"/>
    <property type="project" value="UniProtKB-KW"/>
</dbReference>
<dbReference type="GO" id="GO:0009252">
    <property type="term" value="P:peptidoglycan biosynthetic process"/>
    <property type="evidence" value="ECO:0007669"/>
    <property type="project" value="UniProtKB-UniRule"/>
</dbReference>
<dbReference type="CDD" id="cd01750">
    <property type="entry name" value="GATase1_CobQ"/>
    <property type="match status" value="1"/>
</dbReference>
<dbReference type="GO" id="GO:0008360">
    <property type="term" value="P:regulation of cell shape"/>
    <property type="evidence" value="ECO:0007669"/>
    <property type="project" value="UniProtKB-KW"/>
</dbReference>
<dbReference type="InterPro" id="IPR011698">
    <property type="entry name" value="GATase_3"/>
</dbReference>
<dbReference type="PROSITE" id="PS51274">
    <property type="entry name" value="GATASE_COBBQ"/>
    <property type="match status" value="1"/>
</dbReference>
<gene>
    <name evidence="2" type="primary">gatD</name>
    <name evidence="4" type="ORF">A3A78_04525</name>
</gene>
<evidence type="ECO:0000259" key="3">
    <source>
        <dbReference type="Pfam" id="PF07685"/>
    </source>
</evidence>
<dbReference type="GO" id="GO:0009236">
    <property type="term" value="P:cobalamin biosynthetic process"/>
    <property type="evidence" value="ECO:0007669"/>
    <property type="project" value="InterPro"/>
</dbReference>
<comment type="similarity">
    <text evidence="2">Belongs to the CobB/CobQ family. GatD subfamily.</text>
</comment>
<organism evidence="4 5">
    <name type="scientific">candidate division WWE3 bacterium RIFCSPLOWO2_01_FULL_41_18</name>
    <dbReference type="NCBI Taxonomy" id="1802625"/>
    <lineage>
        <taxon>Bacteria</taxon>
        <taxon>Katanobacteria</taxon>
    </lineage>
</organism>
<comment type="pathway">
    <text evidence="2">Cell wall biogenesis; peptidoglycan biosynthesis.</text>
</comment>
<comment type="caution">
    <text evidence="4">The sequence shown here is derived from an EMBL/GenBank/DDBJ whole genome shotgun (WGS) entry which is preliminary data.</text>
</comment>
<comment type="function">
    <text evidence="2">The lipid II isoglutaminyl synthase complex catalyzes the formation of alpha-D-isoglutamine in the cell wall lipid II stem peptide. The GatD subunit catalyzes the hydrolysis of glutamine to glutamate and ammonia. The resulting ammonia molecule is channeled to the active site of MurT.</text>
</comment>
<keyword evidence="2" id="KW-0133">Cell shape</keyword>
<dbReference type="AlphaFoldDB" id="A0A1F4VDA9"/>
<dbReference type="UniPathway" id="UPA00219"/>
<dbReference type="InterPro" id="IPR033949">
    <property type="entry name" value="CobQ_GATase1"/>
</dbReference>
<dbReference type="HAMAP" id="MF_02213">
    <property type="entry name" value="Lipid_II_synth_GatD"/>
    <property type="match status" value="1"/>
</dbReference>
<sequence>MNLKLNHLYSQNLNIYGDLGNIIAFKYKAEKAGINLYVSHTEIGEEISEADIYFIGGGQDQDQILVYEDLLRHKGFILNEVEKGKVFLLICGGYQLFGKYFVDGEGNALKGLSILDLETNSPDSKVSSRCIGNIVAQLNSGFIKHWDVDASFSKYIVGFENHGGQTKLLTDQVKPIGEVIKGFGNNSTDKVEGCFYKNIIGSYMHGSFLPKNPHITNAILKKALLQKYNDVTFENLYEGEEKKAHQLILMRSGF</sequence>
<keyword evidence="2" id="KW-0378">Hydrolase</keyword>
<reference evidence="4 5" key="1">
    <citation type="journal article" date="2016" name="Nat. Commun.">
        <title>Thousands of microbial genomes shed light on interconnected biogeochemical processes in an aquifer system.</title>
        <authorList>
            <person name="Anantharaman K."/>
            <person name="Brown C.T."/>
            <person name="Hug L.A."/>
            <person name="Sharon I."/>
            <person name="Castelle C.J."/>
            <person name="Probst A.J."/>
            <person name="Thomas B.C."/>
            <person name="Singh A."/>
            <person name="Wilkins M.J."/>
            <person name="Karaoz U."/>
            <person name="Brodie E.L."/>
            <person name="Williams K.H."/>
            <person name="Hubbard S.S."/>
            <person name="Banfield J.F."/>
        </authorList>
    </citation>
    <scope>NUCLEOTIDE SEQUENCE [LARGE SCALE GENOMIC DNA]</scope>
</reference>
<dbReference type="PANTHER" id="PTHR21343:SF9">
    <property type="entry name" value="LIPID II ISOGLUTAMINYL SYNTHASE (GLUTAMINE-HYDROLYZING) SUBUNIT GATD"/>
    <property type="match status" value="1"/>
</dbReference>
<dbReference type="Gene3D" id="3.40.50.880">
    <property type="match status" value="1"/>
</dbReference>
<dbReference type="EMBL" id="MEVI01000003">
    <property type="protein sequence ID" value="OGC55211.1"/>
    <property type="molecule type" value="Genomic_DNA"/>
</dbReference>
<comment type="catalytic activity">
    <reaction evidence="2">
        <text>L-glutamine + H2O = L-glutamate + NH4(+)</text>
        <dbReference type="Rhea" id="RHEA:15889"/>
        <dbReference type="ChEBI" id="CHEBI:15377"/>
        <dbReference type="ChEBI" id="CHEBI:28938"/>
        <dbReference type="ChEBI" id="CHEBI:29985"/>
        <dbReference type="ChEBI" id="CHEBI:58359"/>
        <dbReference type="EC" id="3.5.1.2"/>
    </reaction>
</comment>
<keyword evidence="2" id="KW-0436">Ligase</keyword>
<keyword evidence="1 2" id="KW-0315">Glutamine amidotransferase</keyword>
<dbReference type="GO" id="GO:0004359">
    <property type="term" value="F:glutaminase activity"/>
    <property type="evidence" value="ECO:0007669"/>
    <property type="project" value="UniProtKB-UniRule"/>
</dbReference>
<dbReference type="PANTHER" id="PTHR21343">
    <property type="entry name" value="DETHIOBIOTIN SYNTHETASE"/>
    <property type="match status" value="1"/>
</dbReference>
<evidence type="ECO:0000256" key="1">
    <source>
        <dbReference type="ARBA" id="ARBA00022962"/>
    </source>
</evidence>
<proteinExistence type="inferred from homology"/>
<dbReference type="InterPro" id="IPR029062">
    <property type="entry name" value="Class_I_gatase-like"/>
</dbReference>
<feature type="domain" description="CobB/CobQ-like glutamine amidotransferase" evidence="3">
    <location>
        <begin position="6"/>
        <end position="212"/>
    </location>
</feature>
<evidence type="ECO:0000256" key="2">
    <source>
        <dbReference type="HAMAP-Rule" id="MF_02213"/>
    </source>
</evidence>